<dbReference type="GO" id="GO:0000155">
    <property type="term" value="F:phosphorelay sensor kinase activity"/>
    <property type="evidence" value="ECO:0007669"/>
    <property type="project" value="InterPro"/>
</dbReference>
<organism evidence="11 12">
    <name type="scientific">Pseudonocardia thermophila</name>
    <dbReference type="NCBI Taxonomy" id="1848"/>
    <lineage>
        <taxon>Bacteria</taxon>
        <taxon>Bacillati</taxon>
        <taxon>Actinomycetota</taxon>
        <taxon>Actinomycetes</taxon>
        <taxon>Pseudonocardiales</taxon>
        <taxon>Pseudonocardiaceae</taxon>
        <taxon>Pseudonocardia</taxon>
    </lineage>
</organism>
<dbReference type="AlphaFoldDB" id="A0A1M6RUV2"/>
<keyword evidence="9" id="KW-0812">Transmembrane</keyword>
<comment type="catalytic activity">
    <reaction evidence="1">
        <text>ATP + protein L-histidine = ADP + protein N-phospho-L-histidine.</text>
        <dbReference type="EC" id="2.7.13.3"/>
    </reaction>
</comment>
<dbReference type="SUPFAM" id="SSF55874">
    <property type="entry name" value="ATPase domain of HSP90 chaperone/DNA topoisomerase II/histidine kinase"/>
    <property type="match status" value="1"/>
</dbReference>
<keyword evidence="4" id="KW-0808">Transferase</keyword>
<name>A0A1M6RUV2_PSETH</name>
<evidence type="ECO:0000256" key="3">
    <source>
        <dbReference type="ARBA" id="ARBA00022553"/>
    </source>
</evidence>
<proteinExistence type="predicted"/>
<keyword evidence="8" id="KW-0902">Two-component regulatory system</keyword>
<dbReference type="InterPro" id="IPR036890">
    <property type="entry name" value="HATPase_C_sf"/>
</dbReference>
<keyword evidence="3" id="KW-0597">Phosphoprotein</keyword>
<protein>
    <recommendedName>
        <fullName evidence="2">histidine kinase</fullName>
        <ecNumber evidence="2">2.7.13.3</ecNumber>
    </recommendedName>
</protein>
<evidence type="ECO:0000256" key="9">
    <source>
        <dbReference type="SAM" id="Phobius"/>
    </source>
</evidence>
<evidence type="ECO:0000256" key="5">
    <source>
        <dbReference type="ARBA" id="ARBA00022741"/>
    </source>
</evidence>
<evidence type="ECO:0000256" key="8">
    <source>
        <dbReference type="ARBA" id="ARBA00023012"/>
    </source>
</evidence>
<feature type="transmembrane region" description="Helical" evidence="9">
    <location>
        <begin position="34"/>
        <end position="54"/>
    </location>
</feature>
<dbReference type="Pfam" id="PF07730">
    <property type="entry name" value="HisKA_3"/>
    <property type="match status" value="1"/>
</dbReference>
<keyword evidence="6 11" id="KW-0418">Kinase</keyword>
<evidence type="ECO:0000256" key="1">
    <source>
        <dbReference type="ARBA" id="ARBA00000085"/>
    </source>
</evidence>
<keyword evidence="5" id="KW-0547">Nucleotide-binding</keyword>
<keyword evidence="9" id="KW-1133">Transmembrane helix</keyword>
<keyword evidence="7" id="KW-0067">ATP-binding</keyword>
<gene>
    <name evidence="11" type="ORF">SAMN05443637_105170</name>
</gene>
<keyword evidence="12" id="KW-1185">Reference proteome</keyword>
<dbReference type="GO" id="GO:0046983">
    <property type="term" value="F:protein dimerization activity"/>
    <property type="evidence" value="ECO:0007669"/>
    <property type="project" value="InterPro"/>
</dbReference>
<dbReference type="PANTHER" id="PTHR24421">
    <property type="entry name" value="NITRATE/NITRITE SENSOR PROTEIN NARX-RELATED"/>
    <property type="match status" value="1"/>
</dbReference>
<dbReference type="STRING" id="1848.SAMN05443637_105170"/>
<feature type="transmembrane region" description="Helical" evidence="9">
    <location>
        <begin position="99"/>
        <end position="117"/>
    </location>
</feature>
<feature type="transmembrane region" description="Helical" evidence="9">
    <location>
        <begin position="6"/>
        <end position="27"/>
    </location>
</feature>
<dbReference type="Gene3D" id="1.20.5.1930">
    <property type="match status" value="1"/>
</dbReference>
<evidence type="ECO:0000256" key="6">
    <source>
        <dbReference type="ARBA" id="ARBA00022777"/>
    </source>
</evidence>
<dbReference type="EC" id="2.7.13.3" evidence="2"/>
<sequence>MRVEPVGLRVGLGASAAVVGVLTALVDPGRPAELGWLTLAVVVLAAGVWVPWLPSPVLALAVAAPVVLVARSGQLEQVLFLCALLGLVVAWFETAQLRAITAGLVCVAAPVVAYALLPPGEHFGALSWVLGVAFAVVSGRLVRRQLELSERLQEAQRELAAVAIAEERRRIARDVHDLVGHGLAAVLLHLTGARHVLRRDPDAADAALAEAETAGRRSMAELRSVMALLRGGDDSGTDAPLPGLADVAPLAERSGAQLVVEGDVDRPEPAVGLVAYRIVAEALTNARRHAPQARTHVRLAVTDALVTVDVTSLGATAPADDDRPRYGLVGMRERAEIVGGTVEAGPSPEGWRVRAELPCGGAR</sequence>
<evidence type="ECO:0000313" key="12">
    <source>
        <dbReference type="Proteomes" id="UP000184363"/>
    </source>
</evidence>
<evidence type="ECO:0000256" key="2">
    <source>
        <dbReference type="ARBA" id="ARBA00012438"/>
    </source>
</evidence>
<dbReference type="CDD" id="cd16917">
    <property type="entry name" value="HATPase_UhpB-NarQ-NarX-like"/>
    <property type="match status" value="1"/>
</dbReference>
<dbReference type="RefSeq" id="WP_234997107.1">
    <property type="nucleotide sequence ID" value="NZ_FRAP01000005.1"/>
</dbReference>
<dbReference type="Gene3D" id="3.30.565.10">
    <property type="entry name" value="Histidine kinase-like ATPase, C-terminal domain"/>
    <property type="match status" value="1"/>
</dbReference>
<accession>A0A1M6RUV2</accession>
<evidence type="ECO:0000313" key="11">
    <source>
        <dbReference type="EMBL" id="SHK36263.1"/>
    </source>
</evidence>
<keyword evidence="9" id="KW-0472">Membrane</keyword>
<feature type="domain" description="Signal transduction histidine kinase subgroup 3 dimerisation and phosphoacceptor" evidence="10">
    <location>
        <begin position="167"/>
        <end position="232"/>
    </location>
</feature>
<dbReference type="PANTHER" id="PTHR24421:SF10">
    <property type="entry name" value="NITRATE_NITRITE SENSOR PROTEIN NARQ"/>
    <property type="match status" value="1"/>
</dbReference>
<dbReference type="GO" id="GO:0005524">
    <property type="term" value="F:ATP binding"/>
    <property type="evidence" value="ECO:0007669"/>
    <property type="project" value="UniProtKB-KW"/>
</dbReference>
<dbReference type="GO" id="GO:0016020">
    <property type="term" value="C:membrane"/>
    <property type="evidence" value="ECO:0007669"/>
    <property type="project" value="InterPro"/>
</dbReference>
<reference evidence="11 12" key="1">
    <citation type="submission" date="2016-11" db="EMBL/GenBank/DDBJ databases">
        <authorList>
            <person name="Jaros S."/>
            <person name="Januszkiewicz K."/>
            <person name="Wedrychowicz H."/>
        </authorList>
    </citation>
    <scope>NUCLEOTIDE SEQUENCE [LARGE SCALE GENOMIC DNA]</scope>
    <source>
        <strain evidence="11 12">DSM 43832</strain>
    </source>
</reference>
<dbReference type="InterPro" id="IPR011712">
    <property type="entry name" value="Sig_transdc_His_kin_sub3_dim/P"/>
</dbReference>
<evidence type="ECO:0000256" key="4">
    <source>
        <dbReference type="ARBA" id="ARBA00022679"/>
    </source>
</evidence>
<feature type="transmembrane region" description="Helical" evidence="9">
    <location>
        <begin position="74"/>
        <end position="92"/>
    </location>
</feature>
<dbReference type="EMBL" id="FRAP01000005">
    <property type="protein sequence ID" value="SHK36263.1"/>
    <property type="molecule type" value="Genomic_DNA"/>
</dbReference>
<evidence type="ECO:0000259" key="10">
    <source>
        <dbReference type="Pfam" id="PF07730"/>
    </source>
</evidence>
<dbReference type="InterPro" id="IPR050482">
    <property type="entry name" value="Sensor_HK_TwoCompSys"/>
</dbReference>
<feature type="transmembrane region" description="Helical" evidence="9">
    <location>
        <begin position="123"/>
        <end position="142"/>
    </location>
</feature>
<evidence type="ECO:0000256" key="7">
    <source>
        <dbReference type="ARBA" id="ARBA00022840"/>
    </source>
</evidence>
<dbReference type="Proteomes" id="UP000184363">
    <property type="component" value="Unassembled WGS sequence"/>
</dbReference>